<dbReference type="Proteomes" id="UP000229385">
    <property type="component" value="Unassembled WGS sequence"/>
</dbReference>
<keyword evidence="1" id="KW-0175">Coiled coil</keyword>
<keyword evidence="2" id="KW-0812">Transmembrane</keyword>
<feature type="coiled-coil region" evidence="1">
    <location>
        <begin position="238"/>
        <end position="272"/>
    </location>
</feature>
<accession>A0A2M7XCF1</accession>
<keyword evidence="2" id="KW-1133">Transmembrane helix</keyword>
<proteinExistence type="predicted"/>
<keyword evidence="2" id="KW-0472">Membrane</keyword>
<evidence type="ECO:0000313" key="3">
    <source>
        <dbReference type="EMBL" id="PJA45396.1"/>
    </source>
</evidence>
<name>A0A2M7XCF1_9BACT</name>
<evidence type="ECO:0000313" key="4">
    <source>
        <dbReference type="Proteomes" id="UP000229385"/>
    </source>
</evidence>
<comment type="caution">
    <text evidence="3">The sequence shown here is derived from an EMBL/GenBank/DDBJ whole genome shotgun (WGS) entry which is preliminary data.</text>
</comment>
<dbReference type="EMBL" id="PFWU01000041">
    <property type="protein sequence ID" value="PJA45396.1"/>
    <property type="molecule type" value="Genomic_DNA"/>
</dbReference>
<feature type="transmembrane region" description="Helical" evidence="2">
    <location>
        <begin position="38"/>
        <end position="70"/>
    </location>
</feature>
<evidence type="ECO:0000256" key="1">
    <source>
        <dbReference type="SAM" id="Coils"/>
    </source>
</evidence>
<gene>
    <name evidence="3" type="ORF">CO174_03450</name>
</gene>
<protein>
    <submittedName>
        <fullName evidence="3">Uncharacterized protein</fullName>
    </submittedName>
</protein>
<reference evidence="4" key="1">
    <citation type="submission" date="2017-09" db="EMBL/GenBank/DDBJ databases">
        <title>Depth-based differentiation of microbial function through sediment-hosted aquifers and enrichment of novel symbionts in the deep terrestrial subsurface.</title>
        <authorList>
            <person name="Probst A.J."/>
            <person name="Ladd B."/>
            <person name="Jarett J.K."/>
            <person name="Geller-Mcgrath D.E."/>
            <person name="Sieber C.M.K."/>
            <person name="Emerson J.B."/>
            <person name="Anantharaman K."/>
            <person name="Thomas B.C."/>
            <person name="Malmstrom R."/>
            <person name="Stieglmeier M."/>
            <person name="Klingl A."/>
            <person name="Woyke T."/>
            <person name="Ryan C.M."/>
            <person name="Banfield J.F."/>
        </authorList>
    </citation>
    <scope>NUCLEOTIDE SEQUENCE [LARGE SCALE GENOMIC DNA]</scope>
</reference>
<feature type="transmembrane region" description="Helical" evidence="2">
    <location>
        <begin position="90"/>
        <end position="108"/>
    </location>
</feature>
<sequence length="282" mass="32619">MKTCPFCAEEVHDKAVKCKHCQSSLVKPKQGDNKLLKAILLICGLLLLFPLFVPFPIATTIVYLVLIWYFPRKNSKIDLKARLRDWKHEWPRVIVSGLVILIGLMFVLPNSVQEATIEFEDTTGFPIELRQEIFSKIEAANDSAREQADELYPTEMWLNLQVGETYQITEETPLMSEYDPVDPIAALSKIKQLPAFTSVTVLEIRYKNSQPWYRVSTSYGNGWINSIALLGQFTEEEKENTEANQEEFTRLIEEAEQEIKEEYELNEEEYSSIWLEGVTKNW</sequence>
<organism evidence="3 4">
    <name type="scientific">Candidatus Uhrbacteria bacterium CG_4_9_14_3_um_filter_50_9</name>
    <dbReference type="NCBI Taxonomy" id="1975035"/>
    <lineage>
        <taxon>Bacteria</taxon>
        <taxon>Candidatus Uhriibacteriota</taxon>
    </lineage>
</organism>
<evidence type="ECO:0000256" key="2">
    <source>
        <dbReference type="SAM" id="Phobius"/>
    </source>
</evidence>
<dbReference type="AlphaFoldDB" id="A0A2M7XCF1"/>